<dbReference type="GO" id="GO:0016747">
    <property type="term" value="F:acyltransferase activity, transferring groups other than amino-acyl groups"/>
    <property type="evidence" value="ECO:0007669"/>
    <property type="project" value="InterPro"/>
</dbReference>
<sequence length="173" mass="18769">MVEIRQEEIADHPFIRSVVLTAFHNNAEPDLVEALRAANAATLSLVAVEEGKVVGHVLFSPVNSEFDLFGKHFLGLAPLAVAPNYQKRGIGSKLVRRGLEMTLAGGWDAVFVLGSPAYYARFGFARVDDWNLTCSSPVSPTEFLAVTLRPHGLDGCGGLVSYHPLFKEFGVLT</sequence>
<dbReference type="InterPro" id="IPR000182">
    <property type="entry name" value="GNAT_dom"/>
</dbReference>
<dbReference type="InterPro" id="IPR016181">
    <property type="entry name" value="Acyl_CoA_acyltransferase"/>
</dbReference>
<dbReference type="AlphaFoldDB" id="A0A645CV38"/>
<dbReference type="PANTHER" id="PTHR43617:SF2">
    <property type="entry name" value="UPF0039 PROTEIN SLL0451"/>
    <property type="match status" value="1"/>
</dbReference>
<feature type="domain" description="N-acetyltransferase" evidence="1">
    <location>
        <begin position="2"/>
        <end position="149"/>
    </location>
</feature>
<dbReference type="InterPro" id="IPR050276">
    <property type="entry name" value="MshD_Acetyltransferase"/>
</dbReference>
<dbReference type="EMBL" id="VSSQ01030304">
    <property type="protein sequence ID" value="MPM80787.1"/>
    <property type="molecule type" value="Genomic_DNA"/>
</dbReference>
<evidence type="ECO:0000259" key="1">
    <source>
        <dbReference type="PROSITE" id="PS51186"/>
    </source>
</evidence>
<name>A0A645CV38_9ZZZZ</name>
<gene>
    <name evidence="2" type="ORF">SDC9_127837</name>
</gene>
<dbReference type="PANTHER" id="PTHR43617">
    <property type="entry name" value="L-AMINO ACID N-ACETYLTRANSFERASE"/>
    <property type="match status" value="1"/>
</dbReference>
<comment type="caution">
    <text evidence="2">The sequence shown here is derived from an EMBL/GenBank/DDBJ whole genome shotgun (WGS) entry which is preliminary data.</text>
</comment>
<dbReference type="CDD" id="cd04301">
    <property type="entry name" value="NAT_SF"/>
    <property type="match status" value="1"/>
</dbReference>
<proteinExistence type="predicted"/>
<reference evidence="2" key="1">
    <citation type="submission" date="2019-08" db="EMBL/GenBank/DDBJ databases">
        <authorList>
            <person name="Kucharzyk K."/>
            <person name="Murdoch R.W."/>
            <person name="Higgins S."/>
            <person name="Loffler F."/>
        </authorList>
    </citation>
    <scope>NUCLEOTIDE SEQUENCE</scope>
</reference>
<dbReference type="Gene3D" id="3.40.630.30">
    <property type="match status" value="1"/>
</dbReference>
<protein>
    <recommendedName>
        <fullName evidence="1">N-acetyltransferase domain-containing protein</fullName>
    </recommendedName>
</protein>
<organism evidence="2">
    <name type="scientific">bioreactor metagenome</name>
    <dbReference type="NCBI Taxonomy" id="1076179"/>
    <lineage>
        <taxon>unclassified sequences</taxon>
        <taxon>metagenomes</taxon>
        <taxon>ecological metagenomes</taxon>
    </lineage>
</organism>
<dbReference type="SUPFAM" id="SSF55729">
    <property type="entry name" value="Acyl-CoA N-acyltransferases (Nat)"/>
    <property type="match status" value="1"/>
</dbReference>
<dbReference type="Pfam" id="PF00583">
    <property type="entry name" value="Acetyltransf_1"/>
    <property type="match status" value="1"/>
</dbReference>
<dbReference type="PROSITE" id="PS51186">
    <property type="entry name" value="GNAT"/>
    <property type="match status" value="1"/>
</dbReference>
<accession>A0A645CV38</accession>
<evidence type="ECO:0000313" key="2">
    <source>
        <dbReference type="EMBL" id="MPM80787.1"/>
    </source>
</evidence>